<keyword evidence="4 7" id="KW-0812">Transmembrane</keyword>
<reference evidence="8" key="1">
    <citation type="submission" date="2018-06" db="EMBL/GenBank/DDBJ databases">
        <authorList>
            <person name="Zhirakovskaya E."/>
        </authorList>
    </citation>
    <scope>NUCLEOTIDE SEQUENCE</scope>
</reference>
<dbReference type="EMBL" id="UOFO01000056">
    <property type="protein sequence ID" value="VAW84965.1"/>
    <property type="molecule type" value="Genomic_DNA"/>
</dbReference>
<feature type="transmembrane region" description="Helical" evidence="7">
    <location>
        <begin position="70"/>
        <end position="87"/>
    </location>
</feature>
<sequence>MSPYVVTSQYIKHTGGLIEMNPFQQAAAPAAASALEINKVLRNTYTLLAVTLLFSAMMAGVSMAMNVGGFVPMACSLGAIAIIWFVLPRFANSAAGIGIVFLVTGLLGFGVGPIINAYMGLANGGSIVMTALGGTAVIFFALSGYALTTKRDFSWMGGMLVAGFVVVLLAALANIFFQMPALSLTISAVVIMIMSGFILYDTSRIVNGGETNYIMATVGMYLSIYNIFVSLLALLSAFGGNND</sequence>
<organism evidence="8">
    <name type="scientific">hydrothermal vent metagenome</name>
    <dbReference type="NCBI Taxonomy" id="652676"/>
    <lineage>
        <taxon>unclassified sequences</taxon>
        <taxon>metagenomes</taxon>
        <taxon>ecological metagenomes</taxon>
    </lineage>
</organism>
<accession>A0A3B0YVD4</accession>
<feature type="transmembrane region" description="Helical" evidence="7">
    <location>
        <begin position="212"/>
        <end position="238"/>
    </location>
</feature>
<feature type="transmembrane region" description="Helical" evidence="7">
    <location>
        <begin position="94"/>
        <end position="115"/>
    </location>
</feature>
<dbReference type="PANTHER" id="PTHR23291:SF115">
    <property type="entry name" value="MODULATOR OF FTSH PROTEASE YCCA"/>
    <property type="match status" value="1"/>
</dbReference>
<evidence type="ECO:0000256" key="1">
    <source>
        <dbReference type="ARBA" id="ARBA00004651"/>
    </source>
</evidence>
<evidence type="ECO:0000256" key="6">
    <source>
        <dbReference type="ARBA" id="ARBA00023136"/>
    </source>
</evidence>
<dbReference type="GO" id="GO:0043066">
    <property type="term" value="P:negative regulation of apoptotic process"/>
    <property type="evidence" value="ECO:0007669"/>
    <property type="project" value="InterPro"/>
</dbReference>
<comment type="similarity">
    <text evidence="2">Belongs to the BI1 family.</text>
</comment>
<keyword evidence="3" id="KW-1003">Cell membrane</keyword>
<feature type="transmembrane region" description="Helical" evidence="7">
    <location>
        <begin position="155"/>
        <end position="176"/>
    </location>
</feature>
<feature type="transmembrane region" description="Helical" evidence="7">
    <location>
        <begin position="45"/>
        <end position="64"/>
    </location>
</feature>
<proteinExistence type="inferred from homology"/>
<protein>
    <submittedName>
        <fullName evidence="8">TEGT family carrier/transport protein</fullName>
    </submittedName>
</protein>
<dbReference type="PANTHER" id="PTHR23291">
    <property type="entry name" value="BAX INHIBITOR-RELATED"/>
    <property type="match status" value="1"/>
</dbReference>
<feature type="transmembrane region" description="Helical" evidence="7">
    <location>
        <begin position="182"/>
        <end position="200"/>
    </location>
</feature>
<evidence type="ECO:0000256" key="2">
    <source>
        <dbReference type="ARBA" id="ARBA00010350"/>
    </source>
</evidence>
<comment type="subcellular location">
    <subcellularLocation>
        <location evidence="1">Cell membrane</location>
        <topology evidence="1">Multi-pass membrane protein</topology>
    </subcellularLocation>
</comment>
<name>A0A3B0YVD4_9ZZZZ</name>
<dbReference type="InterPro" id="IPR006214">
    <property type="entry name" value="Bax_inhibitor_1-related"/>
</dbReference>
<keyword evidence="5 7" id="KW-1133">Transmembrane helix</keyword>
<evidence type="ECO:0000256" key="7">
    <source>
        <dbReference type="SAM" id="Phobius"/>
    </source>
</evidence>
<gene>
    <name evidence="8" type="ORF">MNBD_GAMMA16-344</name>
</gene>
<dbReference type="AlphaFoldDB" id="A0A3B0YVD4"/>
<evidence type="ECO:0000313" key="8">
    <source>
        <dbReference type="EMBL" id="VAW84965.1"/>
    </source>
</evidence>
<feature type="transmembrane region" description="Helical" evidence="7">
    <location>
        <begin position="127"/>
        <end position="148"/>
    </location>
</feature>
<dbReference type="GO" id="GO:0005886">
    <property type="term" value="C:plasma membrane"/>
    <property type="evidence" value="ECO:0007669"/>
    <property type="project" value="UniProtKB-SubCell"/>
</dbReference>
<evidence type="ECO:0000256" key="3">
    <source>
        <dbReference type="ARBA" id="ARBA00022475"/>
    </source>
</evidence>
<dbReference type="Pfam" id="PF01027">
    <property type="entry name" value="Bax1-I"/>
    <property type="match status" value="1"/>
</dbReference>
<dbReference type="PROSITE" id="PS01243">
    <property type="entry name" value="BI1"/>
    <property type="match status" value="1"/>
</dbReference>
<keyword evidence="6 7" id="KW-0472">Membrane</keyword>
<dbReference type="CDD" id="cd10433">
    <property type="entry name" value="YccA_like"/>
    <property type="match status" value="1"/>
</dbReference>
<evidence type="ECO:0000256" key="4">
    <source>
        <dbReference type="ARBA" id="ARBA00022692"/>
    </source>
</evidence>
<dbReference type="InterPro" id="IPR006213">
    <property type="entry name" value="Bax_inhbtr1_CS"/>
</dbReference>
<evidence type="ECO:0000256" key="5">
    <source>
        <dbReference type="ARBA" id="ARBA00022989"/>
    </source>
</evidence>